<gene>
    <name evidence="1" type="ORF">PCA20602_02153</name>
</gene>
<comment type="caution">
    <text evidence="1">The sequence shown here is derived from an EMBL/GenBank/DDBJ whole genome shotgun (WGS) entry which is preliminary data.</text>
</comment>
<sequence length="505" mass="54818">MHVNAGIGQGNTRFDWRRDDIRQRADTLPEAGTFGVFGAVVGHDGSGAPLPDIGPYDFSSAMRVCAAAPMGSAGSAIRMSLSTHGVSAASAASLPHTSPTSHLAPADAPQYVVKACPSAGHAAQAWLASRLFGALGLATPTAILVRGCSQAFDGTQAPERLYLATTFLETYRNLGDWLESDDAWRVIGGAHPPDVETLQHARGQARAAGQRMAQAVETAGGLPFYHLDGEMAQVHAEALGHRIAMRRLLCHALPDVYQCALERHYIAALWLGNWDLCNVFMENIGVWRDKNDLPYVMSLDFDACLDLAFQHTRKVDGYDVALNQRKTLTSLPPLTSTFRREAASFAATLPDDALADLTQFPYGEHYAPFVRRLSGLSGAACDVTGKAMSEALRNPNGVRALAAEMAYRLGRISSQEMRRWATRAHEVAYLSQSAQTSQTTGHTSCDTMKELRDPEALVVHLLMRRDSLVRLLGGSWAAQTWARMYPMRAQAIDAQQEPFGCPRGV</sequence>
<accession>A0ABY6VXM8</accession>
<evidence type="ECO:0000313" key="1">
    <source>
        <dbReference type="EMBL" id="VVE01384.1"/>
    </source>
</evidence>
<evidence type="ECO:0000313" key="2">
    <source>
        <dbReference type="Proteomes" id="UP000366065"/>
    </source>
</evidence>
<protein>
    <submittedName>
        <fullName evidence="1">Uncharacterized protein</fullName>
    </submittedName>
</protein>
<name>A0ABY6VXM8_9BURK</name>
<reference evidence="1 2" key="1">
    <citation type="submission" date="2019-08" db="EMBL/GenBank/DDBJ databases">
        <authorList>
            <person name="Peeters C."/>
        </authorList>
    </citation>
    <scope>NUCLEOTIDE SEQUENCE [LARGE SCALE GENOMIC DNA]</scope>
    <source>
        <strain evidence="1 2">LMG 20602</strain>
    </source>
</reference>
<dbReference type="RefSeq" id="WP_174980973.1">
    <property type="nucleotide sequence ID" value="NZ_CABPRV010000004.1"/>
</dbReference>
<organism evidence="1 2">
    <name type="scientific">Pandoraea capi</name>
    <dbReference type="NCBI Taxonomy" id="2508286"/>
    <lineage>
        <taxon>Bacteria</taxon>
        <taxon>Pseudomonadati</taxon>
        <taxon>Pseudomonadota</taxon>
        <taxon>Betaproteobacteria</taxon>
        <taxon>Burkholderiales</taxon>
        <taxon>Burkholderiaceae</taxon>
        <taxon>Pandoraea</taxon>
    </lineage>
</organism>
<keyword evidence="2" id="KW-1185">Reference proteome</keyword>
<dbReference type="Proteomes" id="UP000366065">
    <property type="component" value="Unassembled WGS sequence"/>
</dbReference>
<dbReference type="EMBL" id="CABPRV010000004">
    <property type="protein sequence ID" value="VVE01384.1"/>
    <property type="molecule type" value="Genomic_DNA"/>
</dbReference>
<proteinExistence type="predicted"/>